<comment type="caution">
    <text evidence="10">The sequence shown here is derived from an EMBL/GenBank/DDBJ whole genome shotgun (WGS) entry which is preliminary data.</text>
</comment>
<dbReference type="AlphaFoldDB" id="A0A942SU25"/>
<reference evidence="10" key="1">
    <citation type="submission" date="2021-05" db="EMBL/GenBank/DDBJ databases">
        <title>Novel Bacillus species.</title>
        <authorList>
            <person name="Liu G."/>
        </authorList>
    </citation>
    <scope>NUCLEOTIDE SEQUENCE</scope>
    <source>
        <strain evidence="10 12">FJAT-50051</strain>
    </source>
</reference>
<dbReference type="Gene3D" id="1.20.1250.20">
    <property type="entry name" value="MFS general substrate transporter like domains"/>
    <property type="match status" value="2"/>
</dbReference>
<dbReference type="NCBIfam" id="NF037955">
    <property type="entry name" value="mfs"/>
    <property type="match status" value="1"/>
</dbReference>
<evidence type="ECO:0000256" key="8">
    <source>
        <dbReference type="SAM" id="Phobius"/>
    </source>
</evidence>
<dbReference type="InterPro" id="IPR036259">
    <property type="entry name" value="MFS_trans_sf"/>
</dbReference>
<evidence type="ECO:0000259" key="9">
    <source>
        <dbReference type="Pfam" id="PF12832"/>
    </source>
</evidence>
<dbReference type="Pfam" id="PF12832">
    <property type="entry name" value="MFS_1_like"/>
    <property type="match status" value="1"/>
</dbReference>
<evidence type="ECO:0000313" key="12">
    <source>
        <dbReference type="Proteomes" id="UP000677265"/>
    </source>
</evidence>
<evidence type="ECO:0000256" key="3">
    <source>
        <dbReference type="ARBA" id="ARBA00022475"/>
    </source>
</evidence>
<feature type="transmembrane region" description="Helical" evidence="8">
    <location>
        <begin position="12"/>
        <end position="31"/>
    </location>
</feature>
<dbReference type="PANTHER" id="PTHR23522:SF10">
    <property type="entry name" value="3-PHENYLPROPIONIC ACID TRANSPORTER-RELATED"/>
    <property type="match status" value="1"/>
</dbReference>
<gene>
    <name evidence="10" type="ORF">KHB02_02125</name>
    <name evidence="11" type="ORF">KHB02_028330</name>
</gene>
<proteinExistence type="predicted"/>
<keyword evidence="12" id="KW-1185">Reference proteome</keyword>
<feature type="transmembrane region" description="Helical" evidence="8">
    <location>
        <begin position="95"/>
        <end position="113"/>
    </location>
</feature>
<feature type="transmembrane region" description="Helical" evidence="8">
    <location>
        <begin position="332"/>
        <end position="352"/>
    </location>
</feature>
<dbReference type="EMBL" id="JAGYPE010000001">
    <property type="protein sequence ID" value="MBS4180180.1"/>
    <property type="molecule type" value="Genomic_DNA"/>
</dbReference>
<evidence type="ECO:0000256" key="4">
    <source>
        <dbReference type="ARBA" id="ARBA00022519"/>
    </source>
</evidence>
<evidence type="ECO:0000256" key="5">
    <source>
        <dbReference type="ARBA" id="ARBA00022692"/>
    </source>
</evidence>
<dbReference type="GO" id="GO:0005886">
    <property type="term" value="C:plasma membrane"/>
    <property type="evidence" value="ECO:0007669"/>
    <property type="project" value="UniProtKB-SubCell"/>
</dbReference>
<feature type="transmembrane region" description="Helical" evidence="8">
    <location>
        <begin position="37"/>
        <end position="59"/>
    </location>
</feature>
<name>A0A942SU25_9BACI</name>
<evidence type="ECO:0000256" key="6">
    <source>
        <dbReference type="ARBA" id="ARBA00022989"/>
    </source>
</evidence>
<keyword evidence="3" id="KW-1003">Cell membrane</keyword>
<dbReference type="InterPro" id="IPR026032">
    <property type="entry name" value="HcaT-like"/>
</dbReference>
<feature type="transmembrane region" description="Helical" evidence="8">
    <location>
        <begin position="159"/>
        <end position="183"/>
    </location>
</feature>
<feature type="transmembrane region" description="Helical" evidence="8">
    <location>
        <begin position="204"/>
        <end position="226"/>
    </location>
</feature>
<dbReference type="RefSeq" id="WP_213140194.1">
    <property type="nucleotide sequence ID" value="NZ_JAGYPE020000101.1"/>
</dbReference>
<organism evidence="10">
    <name type="scientific">Neobacillus citreus</name>
    <dbReference type="NCBI Taxonomy" id="2833578"/>
    <lineage>
        <taxon>Bacteria</taxon>
        <taxon>Bacillati</taxon>
        <taxon>Bacillota</taxon>
        <taxon>Bacilli</taxon>
        <taxon>Bacillales</taxon>
        <taxon>Bacillaceae</taxon>
        <taxon>Neobacillus</taxon>
    </lineage>
</organism>
<keyword evidence="6 8" id="KW-1133">Transmembrane helix</keyword>
<dbReference type="GO" id="GO:0030395">
    <property type="term" value="F:lactose binding"/>
    <property type="evidence" value="ECO:0007669"/>
    <property type="project" value="TreeGrafter"/>
</dbReference>
<protein>
    <submittedName>
        <fullName evidence="10">MFS transporter</fullName>
    </submittedName>
</protein>
<feature type="transmembrane region" description="Helical" evidence="8">
    <location>
        <begin position="270"/>
        <end position="288"/>
    </location>
</feature>
<dbReference type="InterPro" id="IPR024989">
    <property type="entry name" value="MFS_assoc_dom"/>
</dbReference>
<feature type="transmembrane region" description="Helical" evidence="8">
    <location>
        <begin position="294"/>
        <end position="312"/>
    </location>
</feature>
<dbReference type="Proteomes" id="UP000677265">
    <property type="component" value="Unassembled WGS sequence"/>
</dbReference>
<dbReference type="PIRSF" id="PIRSF004925">
    <property type="entry name" value="HcaT"/>
    <property type="match status" value="1"/>
</dbReference>
<dbReference type="GO" id="GO:0015528">
    <property type="term" value="F:lactose:proton symporter activity"/>
    <property type="evidence" value="ECO:0007669"/>
    <property type="project" value="TreeGrafter"/>
</dbReference>
<dbReference type="EMBL" id="JAGYPE020000101">
    <property type="protein sequence ID" value="MCH6269442.1"/>
    <property type="molecule type" value="Genomic_DNA"/>
</dbReference>
<dbReference type="SUPFAM" id="SSF103473">
    <property type="entry name" value="MFS general substrate transporter"/>
    <property type="match status" value="1"/>
</dbReference>
<evidence type="ECO:0000256" key="1">
    <source>
        <dbReference type="ARBA" id="ARBA00004429"/>
    </source>
</evidence>
<keyword evidence="7 8" id="KW-0472">Membrane</keyword>
<sequence>MNTQRWMSSQFFTFYLTWGVFLPYWTGWMIHTKGISISQASLIMSLGLVVRGISTLMAYPYFSRKFSSKTLLNGMAIGTLVSILCYIPSNSFASILLVTLLINFFYPTLMPALDTAAGILVQSKQLKHYGKSRSWGSIGFVVAGMVLTVFTGALGDVVILWALLIGTMVFVGLGLMPAPLVLSEKPQPNPTKKARMLNLFRIKHFGLVLVIVILLQAAHATYYTYGYIFLQEIHSPKYLIGVILNIAVIAEIIFFLIADRYFQRFSAGSLLALSALGSTVRWILVFIFPNVLVFSISQVLHSLSFAMGHYAFMKYLIKNIPHQQIPNAQGMYSALALSWSTAVFTIFGGYLYEIEPRFAFIGMIVCSIPSMVLALVYRKLEK</sequence>
<evidence type="ECO:0000313" key="10">
    <source>
        <dbReference type="EMBL" id="MBS4180180.1"/>
    </source>
</evidence>
<feature type="transmembrane region" description="Helical" evidence="8">
    <location>
        <begin position="238"/>
        <end position="258"/>
    </location>
</feature>
<feature type="transmembrane region" description="Helical" evidence="8">
    <location>
        <begin position="71"/>
        <end position="89"/>
    </location>
</feature>
<feature type="transmembrane region" description="Helical" evidence="8">
    <location>
        <begin position="134"/>
        <end position="153"/>
    </location>
</feature>
<feature type="domain" description="Major facilitator superfamily associated" evidence="9">
    <location>
        <begin position="6"/>
        <end position="360"/>
    </location>
</feature>
<keyword evidence="2" id="KW-0813">Transport</keyword>
<keyword evidence="5 8" id="KW-0812">Transmembrane</keyword>
<accession>A0A942SU25</accession>
<evidence type="ECO:0000256" key="7">
    <source>
        <dbReference type="ARBA" id="ARBA00023136"/>
    </source>
</evidence>
<evidence type="ECO:0000313" key="11">
    <source>
        <dbReference type="EMBL" id="MCH6269442.1"/>
    </source>
</evidence>
<keyword evidence="4" id="KW-0997">Cell inner membrane</keyword>
<dbReference type="PANTHER" id="PTHR23522">
    <property type="entry name" value="BLL5896 PROTEIN"/>
    <property type="match status" value="1"/>
</dbReference>
<evidence type="ECO:0000256" key="2">
    <source>
        <dbReference type="ARBA" id="ARBA00022448"/>
    </source>
</evidence>
<feature type="transmembrane region" description="Helical" evidence="8">
    <location>
        <begin position="358"/>
        <end position="377"/>
    </location>
</feature>
<comment type="subcellular location">
    <subcellularLocation>
        <location evidence="1">Cell inner membrane</location>
        <topology evidence="1">Multi-pass membrane protein</topology>
    </subcellularLocation>
</comment>